<evidence type="ECO:0000256" key="2">
    <source>
        <dbReference type="SAM" id="SignalP"/>
    </source>
</evidence>
<dbReference type="PATRIC" id="fig|28084.5.peg.2340"/>
<dbReference type="Proteomes" id="UP000054921">
    <property type="component" value="Unassembled WGS sequence"/>
</dbReference>
<evidence type="ECO:0000313" key="4">
    <source>
        <dbReference type="Proteomes" id="UP000054921"/>
    </source>
</evidence>
<feature type="chain" id="PRO_5006911709" description="Lipoprotein" evidence="2">
    <location>
        <begin position="27"/>
        <end position="56"/>
    </location>
</feature>
<dbReference type="PROSITE" id="PS51257">
    <property type="entry name" value="PROKAR_LIPOPROTEIN"/>
    <property type="match status" value="1"/>
</dbReference>
<comment type="caution">
    <text evidence="3">The sequence shown here is derived from an EMBL/GenBank/DDBJ whole genome shotgun (WGS) entry which is preliminary data.</text>
</comment>
<name>A0A0W0S985_9GAMM</name>
<accession>A0A0W0S985</accession>
<dbReference type="RefSeq" id="WP_167344180.1">
    <property type="nucleotide sequence ID" value="NZ_LNXW01000013.1"/>
</dbReference>
<keyword evidence="2" id="KW-0732">Signal</keyword>
<reference evidence="3 4" key="1">
    <citation type="submission" date="2015-11" db="EMBL/GenBank/DDBJ databases">
        <title>Genomic analysis of 38 Legionella species identifies large and diverse effector repertoires.</title>
        <authorList>
            <person name="Burstein D."/>
            <person name="Amaro F."/>
            <person name="Zusman T."/>
            <person name="Lifshitz Z."/>
            <person name="Cohen O."/>
            <person name="Gilbert J.A."/>
            <person name="Pupko T."/>
            <person name="Shuman H.A."/>
            <person name="Segal G."/>
        </authorList>
    </citation>
    <scope>NUCLEOTIDE SEQUENCE [LARGE SCALE GENOMIC DNA]</scope>
    <source>
        <strain evidence="3 4">ORW</strain>
    </source>
</reference>
<sequence length="56" mass="5912">MQIQRAFKMVIALMALVSTLLFTSCASSITTANSQSNSQTAHNGYGGHNTGGLGWH</sequence>
<dbReference type="EMBL" id="LNXW01000013">
    <property type="protein sequence ID" value="KTC80142.1"/>
    <property type="molecule type" value="Genomic_DNA"/>
</dbReference>
<evidence type="ECO:0000256" key="1">
    <source>
        <dbReference type="SAM" id="MobiDB-lite"/>
    </source>
</evidence>
<evidence type="ECO:0000313" key="3">
    <source>
        <dbReference type="EMBL" id="KTC80142.1"/>
    </source>
</evidence>
<feature type="compositionally biased region" description="Gly residues" evidence="1">
    <location>
        <begin position="44"/>
        <end position="56"/>
    </location>
</feature>
<feature type="region of interest" description="Disordered" evidence="1">
    <location>
        <begin position="33"/>
        <end position="56"/>
    </location>
</feature>
<dbReference type="AlphaFoldDB" id="A0A0W0S985"/>
<evidence type="ECO:0008006" key="5">
    <source>
        <dbReference type="Google" id="ProtNLM"/>
    </source>
</evidence>
<organism evidence="3 4">
    <name type="scientific">Legionella cherrii</name>
    <dbReference type="NCBI Taxonomy" id="28084"/>
    <lineage>
        <taxon>Bacteria</taxon>
        <taxon>Pseudomonadati</taxon>
        <taxon>Pseudomonadota</taxon>
        <taxon>Gammaproteobacteria</taxon>
        <taxon>Legionellales</taxon>
        <taxon>Legionellaceae</taxon>
        <taxon>Legionella</taxon>
    </lineage>
</organism>
<feature type="signal peptide" evidence="2">
    <location>
        <begin position="1"/>
        <end position="26"/>
    </location>
</feature>
<protein>
    <recommendedName>
        <fullName evidence="5">Lipoprotein</fullName>
    </recommendedName>
</protein>
<gene>
    <name evidence="3" type="ORF">Lche_2162</name>
</gene>
<proteinExistence type="predicted"/>